<evidence type="ECO:0000256" key="1">
    <source>
        <dbReference type="ARBA" id="ARBA00006739"/>
    </source>
</evidence>
<dbReference type="STRING" id="709839.TSA66_05805"/>
<organism evidence="5 6">
    <name type="scientific">Noviherbaspirillum autotrophicum</name>
    <dbReference type="NCBI Taxonomy" id="709839"/>
    <lineage>
        <taxon>Bacteria</taxon>
        <taxon>Pseudomonadati</taxon>
        <taxon>Pseudomonadota</taxon>
        <taxon>Betaproteobacteria</taxon>
        <taxon>Burkholderiales</taxon>
        <taxon>Oxalobacteraceae</taxon>
        <taxon>Noviherbaspirillum</taxon>
    </lineage>
</organism>
<feature type="domain" description="Glycosyltransferase 2-like" evidence="4">
    <location>
        <begin position="7"/>
        <end position="121"/>
    </location>
</feature>
<dbReference type="GO" id="GO:0016757">
    <property type="term" value="F:glycosyltransferase activity"/>
    <property type="evidence" value="ECO:0007669"/>
    <property type="project" value="UniProtKB-KW"/>
</dbReference>
<dbReference type="PANTHER" id="PTHR43630:SF1">
    <property type="entry name" value="POLY-BETA-1,6-N-ACETYL-D-GLUCOSAMINE SYNTHASE"/>
    <property type="match status" value="1"/>
</dbReference>
<keyword evidence="2" id="KW-0328">Glycosyltransferase</keyword>
<keyword evidence="3" id="KW-0808">Transferase</keyword>
<evidence type="ECO:0000313" key="5">
    <source>
        <dbReference type="EMBL" id="KIF80440.1"/>
    </source>
</evidence>
<evidence type="ECO:0000256" key="3">
    <source>
        <dbReference type="ARBA" id="ARBA00022679"/>
    </source>
</evidence>
<evidence type="ECO:0000313" key="6">
    <source>
        <dbReference type="Proteomes" id="UP000031572"/>
    </source>
</evidence>
<dbReference type="AlphaFoldDB" id="A0A0C2BGT1"/>
<evidence type="ECO:0000259" key="4">
    <source>
        <dbReference type="Pfam" id="PF00535"/>
    </source>
</evidence>
<accession>A0A0C2BGT1</accession>
<sequence>MEDMLVSVLMAVKNEADYIREAIESVQQQSHSSLEIIVVDDHSDDATCAIVEEMAASDSRIVLGRSRGHGKVSAFNLAWEMSHGDVVVLFAGDDVMPQDSIANRVHLLQERKLPVSTGKVKSFSTDAKYDGLILPRSGPSLGGGSTAFSREFSNLVFPIPEVLPNEDSWTKLHIEAFAEGVAWNDKIVSYYRIHEGNSMAFGAPFQMKRSVLDQRGMVYDIFLEKYKGRLSQSFRTHVESLARLNRLRSEGKVLGIALLPRVPLKQKSAAISYATPLLYSLRVALERHLLGR</sequence>
<dbReference type="Pfam" id="PF00535">
    <property type="entry name" value="Glycos_transf_2"/>
    <property type="match status" value="1"/>
</dbReference>
<dbReference type="InterPro" id="IPR029044">
    <property type="entry name" value="Nucleotide-diphossugar_trans"/>
</dbReference>
<keyword evidence="6" id="KW-1185">Reference proteome</keyword>
<dbReference type="RefSeq" id="WP_040039347.1">
    <property type="nucleotide sequence ID" value="NZ_JWJG01000028.1"/>
</dbReference>
<protein>
    <recommendedName>
        <fullName evidence="4">Glycosyltransferase 2-like domain-containing protein</fullName>
    </recommendedName>
</protein>
<comment type="similarity">
    <text evidence="1">Belongs to the glycosyltransferase 2 family.</text>
</comment>
<dbReference type="Gene3D" id="3.90.550.10">
    <property type="entry name" value="Spore Coat Polysaccharide Biosynthesis Protein SpsA, Chain A"/>
    <property type="match status" value="1"/>
</dbReference>
<name>A0A0C2BGT1_9BURK</name>
<dbReference type="CDD" id="cd00761">
    <property type="entry name" value="Glyco_tranf_GTA_type"/>
    <property type="match status" value="1"/>
</dbReference>
<dbReference type="PANTHER" id="PTHR43630">
    <property type="entry name" value="POLY-BETA-1,6-N-ACETYL-D-GLUCOSAMINE SYNTHASE"/>
    <property type="match status" value="1"/>
</dbReference>
<dbReference type="OrthoDB" id="9798249at2"/>
<dbReference type="EMBL" id="JWJG01000028">
    <property type="protein sequence ID" value="KIF80440.1"/>
    <property type="molecule type" value="Genomic_DNA"/>
</dbReference>
<gene>
    <name evidence="5" type="ORF">TSA66_05805</name>
</gene>
<evidence type="ECO:0000256" key="2">
    <source>
        <dbReference type="ARBA" id="ARBA00022676"/>
    </source>
</evidence>
<proteinExistence type="inferred from homology"/>
<dbReference type="Proteomes" id="UP000031572">
    <property type="component" value="Unassembled WGS sequence"/>
</dbReference>
<comment type="caution">
    <text evidence="5">The sequence shown here is derived from an EMBL/GenBank/DDBJ whole genome shotgun (WGS) entry which is preliminary data.</text>
</comment>
<dbReference type="SUPFAM" id="SSF53448">
    <property type="entry name" value="Nucleotide-diphospho-sugar transferases"/>
    <property type="match status" value="1"/>
</dbReference>
<reference evidence="5 6" key="1">
    <citation type="submission" date="2014-12" db="EMBL/GenBank/DDBJ databases">
        <title>Denitrispirillum autotrophicum gen. nov., sp. nov., Denitrifying, Facultatively Autotrophic Bacteria Isolated from Rice Paddy Soil.</title>
        <authorList>
            <person name="Ishii S."/>
            <person name="Ashida N."/>
            <person name="Ohno H."/>
            <person name="Otsuka S."/>
            <person name="Yokota A."/>
            <person name="Senoo K."/>
        </authorList>
    </citation>
    <scope>NUCLEOTIDE SEQUENCE [LARGE SCALE GENOMIC DNA]</scope>
    <source>
        <strain evidence="5 6">TSA66</strain>
    </source>
</reference>
<dbReference type="InterPro" id="IPR001173">
    <property type="entry name" value="Glyco_trans_2-like"/>
</dbReference>